<accession>A0A084IG04</accession>
<sequence length="111" mass="12473">MATQSVRLSESTISDARKEAGIMSRTLQAQIEHWLRLGQAIEQAPTFDDKKIKSALRGEISPDELGSYERAVYDVEHEVLMENASDTEVEFFRQLGKRQREAGFAKGDLGT</sequence>
<keyword evidence="2" id="KW-1185">Reference proteome</keyword>
<dbReference type="OrthoDB" id="5422561at2"/>
<name>A0A084IG04_SALHC</name>
<dbReference type="Pfam" id="PF11903">
    <property type="entry name" value="ParD_like"/>
    <property type="match status" value="1"/>
</dbReference>
<gene>
    <name evidence="1" type="ORF">C41B8_18962</name>
</gene>
<reference evidence="1 2" key="1">
    <citation type="submission" date="2013-03" db="EMBL/GenBank/DDBJ databases">
        <title>Salinisphaera hydrothermalis C41B8 Genome Sequencing.</title>
        <authorList>
            <person name="Li C."/>
            <person name="Lai Q."/>
            <person name="Shao Z."/>
        </authorList>
    </citation>
    <scope>NUCLEOTIDE SEQUENCE [LARGE SCALE GENOMIC DNA]</scope>
    <source>
        <strain evidence="1 2">C41B8</strain>
    </source>
</reference>
<dbReference type="AlphaFoldDB" id="A0A084IG04"/>
<proteinExistence type="predicted"/>
<evidence type="ECO:0000313" key="2">
    <source>
        <dbReference type="Proteomes" id="UP000028302"/>
    </source>
</evidence>
<comment type="caution">
    <text evidence="1">The sequence shown here is derived from an EMBL/GenBank/DDBJ whole genome shotgun (WGS) entry which is preliminary data.</text>
</comment>
<protein>
    <recommendedName>
        <fullName evidence="3">ParD-like antitoxin of type II toxin-antitoxin system</fullName>
    </recommendedName>
</protein>
<organism evidence="1 2">
    <name type="scientific">Salinisphaera hydrothermalis (strain C41B8)</name>
    <dbReference type="NCBI Taxonomy" id="1304275"/>
    <lineage>
        <taxon>Bacteria</taxon>
        <taxon>Pseudomonadati</taxon>
        <taxon>Pseudomonadota</taxon>
        <taxon>Gammaproteobacteria</taxon>
        <taxon>Salinisphaerales</taxon>
        <taxon>Salinisphaeraceae</taxon>
        <taxon>Salinisphaera</taxon>
    </lineage>
</organism>
<evidence type="ECO:0000313" key="1">
    <source>
        <dbReference type="EMBL" id="KEZ75638.1"/>
    </source>
</evidence>
<dbReference type="EMBL" id="APNK01000070">
    <property type="protein sequence ID" value="KEZ75638.1"/>
    <property type="molecule type" value="Genomic_DNA"/>
</dbReference>
<dbReference type="RefSeq" id="WP_051883793.1">
    <property type="nucleotide sequence ID" value="NZ_APNK01000070.1"/>
</dbReference>
<evidence type="ECO:0008006" key="3">
    <source>
        <dbReference type="Google" id="ProtNLM"/>
    </source>
</evidence>
<dbReference type="Proteomes" id="UP000028302">
    <property type="component" value="Unassembled WGS sequence"/>
</dbReference>
<dbReference type="eggNOG" id="ENOG5032WTJ">
    <property type="taxonomic scope" value="Bacteria"/>
</dbReference>
<dbReference type="InterPro" id="IPR021831">
    <property type="entry name" value="ParD-like"/>
</dbReference>